<feature type="compositionally biased region" description="Low complexity" evidence="1">
    <location>
        <begin position="9"/>
        <end position="19"/>
    </location>
</feature>
<dbReference type="AlphaFoldDB" id="U9V323"/>
<evidence type="ECO:0000313" key="2">
    <source>
        <dbReference type="EMBL" id="ESA22291.1"/>
    </source>
</evidence>
<reference evidence="2" key="1">
    <citation type="submission" date="2013-07" db="EMBL/GenBank/DDBJ databases">
        <title>The genome of an arbuscular mycorrhizal fungus provides insights into the evolution of the oldest plant symbiosis.</title>
        <authorList>
            <consortium name="DOE Joint Genome Institute"/>
            <person name="Tisserant E."/>
            <person name="Malbreil M."/>
            <person name="Kuo A."/>
            <person name="Kohler A."/>
            <person name="Symeonidi A."/>
            <person name="Balestrini R."/>
            <person name="Charron P."/>
            <person name="Duensing N."/>
            <person name="Frei-dit-Frey N."/>
            <person name="Gianinazzi-Pearson V."/>
            <person name="Gilbert B."/>
            <person name="Handa Y."/>
            <person name="Hijri M."/>
            <person name="Kaul R."/>
            <person name="Kawaguchi M."/>
            <person name="Krajinski F."/>
            <person name="Lammers P."/>
            <person name="Lapierre D."/>
            <person name="Masclaux F.G."/>
            <person name="Murat C."/>
            <person name="Morin E."/>
            <person name="Ndikumana S."/>
            <person name="Pagni M."/>
            <person name="Petitpierre D."/>
            <person name="Requena N."/>
            <person name="Rosikiewicz P."/>
            <person name="Riley R."/>
            <person name="Saito K."/>
            <person name="San Clemente H."/>
            <person name="Shapiro H."/>
            <person name="van Tuinen D."/>
            <person name="Becard G."/>
            <person name="Bonfante P."/>
            <person name="Paszkowski U."/>
            <person name="Shachar-Hill Y."/>
            <person name="Young J.P."/>
            <person name="Sanders I.R."/>
            <person name="Henrissat B."/>
            <person name="Rensing S.A."/>
            <person name="Grigoriev I.V."/>
            <person name="Corradi N."/>
            <person name="Roux C."/>
            <person name="Martin F."/>
        </authorList>
    </citation>
    <scope>NUCLEOTIDE SEQUENCE</scope>
    <source>
        <strain evidence="2">DAOM 197198</strain>
    </source>
</reference>
<evidence type="ECO:0000256" key="1">
    <source>
        <dbReference type="SAM" id="MobiDB-lite"/>
    </source>
</evidence>
<dbReference type="HOGENOM" id="CLU_2198316_0_0_1"/>
<proteinExistence type="predicted"/>
<accession>U9V323</accession>
<gene>
    <name evidence="2" type="ORF">GLOINDRAFT_342739</name>
</gene>
<protein>
    <submittedName>
        <fullName evidence="2">Uncharacterized protein</fullName>
    </submittedName>
</protein>
<sequence>MTSDDDTGTIRSTPSTPSTSRRRIDITRSGNTSNLIAHLRDKHGIIKENYTEYLDVNNEPKVVQTSNRPSTCSPERQELLSRMLMKFIIHFCNSYSPNNRPMDIKIST</sequence>
<organism evidence="2">
    <name type="scientific">Rhizophagus irregularis (strain DAOM 181602 / DAOM 197198 / MUCL 43194)</name>
    <name type="common">Arbuscular mycorrhizal fungus</name>
    <name type="synonym">Glomus intraradices</name>
    <dbReference type="NCBI Taxonomy" id="747089"/>
    <lineage>
        <taxon>Eukaryota</taxon>
        <taxon>Fungi</taxon>
        <taxon>Fungi incertae sedis</taxon>
        <taxon>Mucoromycota</taxon>
        <taxon>Glomeromycotina</taxon>
        <taxon>Glomeromycetes</taxon>
        <taxon>Glomerales</taxon>
        <taxon>Glomeraceae</taxon>
        <taxon>Rhizophagus</taxon>
    </lineage>
</organism>
<name>U9V323_RHIID</name>
<dbReference type="EMBL" id="KI275713">
    <property type="protein sequence ID" value="ESA22291.1"/>
    <property type="molecule type" value="Genomic_DNA"/>
</dbReference>
<feature type="region of interest" description="Disordered" evidence="1">
    <location>
        <begin position="1"/>
        <end position="29"/>
    </location>
</feature>